<name>A0ABS4CEU3_9ENTE</name>
<reference evidence="2 3" key="1">
    <citation type="submission" date="2020-12" db="EMBL/GenBank/DDBJ databases">
        <title>Vagococcus allomyrinae sp. nov. and Enterococcus lavae sp. nov., isolated from the larvae of Allomyrina dichotoma.</title>
        <authorList>
            <person name="Lee S.D."/>
        </authorList>
    </citation>
    <scope>NUCLEOTIDE SEQUENCE [LARGE SCALE GENOMIC DNA]</scope>
    <source>
        <strain evidence="2 3">BWM-S5</strain>
    </source>
</reference>
<sequence>MKRKIKLPEPLFVEHGERAVILFHAYSGSSNDVRMMCRFLEKKNYTVYTPIFSGHATLSPEDILSETATQWEQDAQEAVDFLKNRGYKKIAVLGLSMGGIFAMNLLTRGEEAIIGGGFFCSPIFPVKNKVPENFAVYAETVLRTAEINETELADRMVKVKEQSIQQLQQIENYAAKTAADLKKITTPVFAAQAGKDEMIDATGVFQTIEGLTHTKITFNWYPNSGHVLTVGPEHKELEQDVANYLDTLLWNEEI</sequence>
<keyword evidence="3" id="KW-1185">Reference proteome</keyword>
<keyword evidence="2" id="KW-0378">Hydrolase</keyword>
<dbReference type="InterPro" id="IPR012354">
    <property type="entry name" value="Esterase_lipase"/>
</dbReference>
<dbReference type="SUPFAM" id="SSF53474">
    <property type="entry name" value="alpha/beta-Hydrolases"/>
    <property type="match status" value="1"/>
</dbReference>
<dbReference type="InterPro" id="IPR051049">
    <property type="entry name" value="Dienelactone_hydrolase-like"/>
</dbReference>
<dbReference type="PANTHER" id="PTHR46623:SF6">
    <property type="entry name" value="ALPHA_BETA-HYDROLASES SUPERFAMILY PROTEIN"/>
    <property type="match status" value="1"/>
</dbReference>
<dbReference type="InterPro" id="IPR022742">
    <property type="entry name" value="Hydrolase_4"/>
</dbReference>
<dbReference type="PIRSF" id="PIRSF017388">
    <property type="entry name" value="Esterase_lipase"/>
    <property type="match status" value="1"/>
</dbReference>
<comment type="caution">
    <text evidence="2">The sequence shown here is derived from an EMBL/GenBank/DDBJ whole genome shotgun (WGS) entry which is preliminary data.</text>
</comment>
<dbReference type="PANTHER" id="PTHR46623">
    <property type="entry name" value="CARBOXYMETHYLENEBUTENOLIDASE-RELATED"/>
    <property type="match status" value="1"/>
</dbReference>
<dbReference type="GO" id="GO:0016787">
    <property type="term" value="F:hydrolase activity"/>
    <property type="evidence" value="ECO:0007669"/>
    <property type="project" value="UniProtKB-KW"/>
</dbReference>
<dbReference type="RefSeq" id="WP_209555933.1">
    <property type="nucleotide sequence ID" value="NZ_JAEDXU010000001.1"/>
</dbReference>
<evidence type="ECO:0000313" key="2">
    <source>
        <dbReference type="EMBL" id="MBP1045149.1"/>
    </source>
</evidence>
<organism evidence="2 3">
    <name type="scientific">Enterococcus larvae</name>
    <dbReference type="NCBI Taxonomy" id="2794352"/>
    <lineage>
        <taxon>Bacteria</taxon>
        <taxon>Bacillati</taxon>
        <taxon>Bacillota</taxon>
        <taxon>Bacilli</taxon>
        <taxon>Lactobacillales</taxon>
        <taxon>Enterococcaceae</taxon>
        <taxon>Enterococcus</taxon>
    </lineage>
</organism>
<dbReference type="EMBL" id="JAEDXU010000001">
    <property type="protein sequence ID" value="MBP1045149.1"/>
    <property type="molecule type" value="Genomic_DNA"/>
</dbReference>
<feature type="domain" description="Serine aminopeptidase S33" evidence="1">
    <location>
        <begin position="17"/>
        <end position="229"/>
    </location>
</feature>
<dbReference type="Pfam" id="PF12146">
    <property type="entry name" value="Hydrolase_4"/>
    <property type="match status" value="1"/>
</dbReference>
<evidence type="ECO:0000259" key="1">
    <source>
        <dbReference type="Pfam" id="PF12146"/>
    </source>
</evidence>
<gene>
    <name evidence="2" type="ORF">I6N96_02580</name>
</gene>
<accession>A0ABS4CEU3</accession>
<proteinExistence type="predicted"/>
<dbReference type="Proteomes" id="UP000673375">
    <property type="component" value="Unassembled WGS sequence"/>
</dbReference>
<evidence type="ECO:0000313" key="3">
    <source>
        <dbReference type="Proteomes" id="UP000673375"/>
    </source>
</evidence>
<dbReference type="Gene3D" id="3.40.50.1820">
    <property type="entry name" value="alpha/beta hydrolase"/>
    <property type="match status" value="1"/>
</dbReference>
<protein>
    <submittedName>
        <fullName evidence="2">Alpha/beta hydrolase</fullName>
    </submittedName>
</protein>
<dbReference type="InterPro" id="IPR029058">
    <property type="entry name" value="AB_hydrolase_fold"/>
</dbReference>